<proteinExistence type="predicted"/>
<name>A0ABP6RRL9_9PSEU</name>
<evidence type="ECO:0000313" key="3">
    <source>
        <dbReference type="Proteomes" id="UP001500483"/>
    </source>
</evidence>
<feature type="region of interest" description="Disordered" evidence="1">
    <location>
        <begin position="41"/>
        <end position="111"/>
    </location>
</feature>
<protein>
    <submittedName>
        <fullName evidence="2">Uncharacterized protein</fullName>
    </submittedName>
</protein>
<evidence type="ECO:0000313" key="2">
    <source>
        <dbReference type="EMBL" id="GAA3359427.1"/>
    </source>
</evidence>
<accession>A0ABP6RRL9</accession>
<dbReference type="Proteomes" id="UP001500483">
    <property type="component" value="Unassembled WGS sequence"/>
</dbReference>
<gene>
    <name evidence="2" type="ORF">GCM10020366_35390</name>
</gene>
<organism evidence="2 3">
    <name type="scientific">Saccharopolyspora gregorii</name>
    <dbReference type="NCBI Taxonomy" id="33914"/>
    <lineage>
        <taxon>Bacteria</taxon>
        <taxon>Bacillati</taxon>
        <taxon>Actinomycetota</taxon>
        <taxon>Actinomycetes</taxon>
        <taxon>Pseudonocardiales</taxon>
        <taxon>Pseudonocardiaceae</taxon>
        <taxon>Saccharopolyspora</taxon>
    </lineage>
</organism>
<keyword evidence="3" id="KW-1185">Reference proteome</keyword>
<evidence type="ECO:0000256" key="1">
    <source>
        <dbReference type="SAM" id="MobiDB-lite"/>
    </source>
</evidence>
<reference evidence="3" key="1">
    <citation type="journal article" date="2019" name="Int. J. Syst. Evol. Microbiol.">
        <title>The Global Catalogue of Microorganisms (GCM) 10K type strain sequencing project: providing services to taxonomists for standard genome sequencing and annotation.</title>
        <authorList>
            <consortium name="The Broad Institute Genomics Platform"/>
            <consortium name="The Broad Institute Genome Sequencing Center for Infectious Disease"/>
            <person name="Wu L."/>
            <person name="Ma J."/>
        </authorList>
    </citation>
    <scope>NUCLEOTIDE SEQUENCE [LARGE SCALE GENOMIC DNA]</scope>
    <source>
        <strain evidence="3">JCM 9687</strain>
    </source>
</reference>
<sequence>MPSSRDAVSSSNIVFAASATGSAVLTGLHHLVLTEQSVIARSVGGGGRDVNPPRRGSRRSAARRSGGAEESEVDGGVPSAEITTTSGTRWFRYSPGSRDPAAEQDEPQHKQ</sequence>
<comment type="caution">
    <text evidence="2">The sequence shown here is derived from an EMBL/GenBank/DDBJ whole genome shotgun (WGS) entry which is preliminary data.</text>
</comment>
<dbReference type="EMBL" id="BAAAYK010000038">
    <property type="protein sequence ID" value="GAA3359427.1"/>
    <property type="molecule type" value="Genomic_DNA"/>
</dbReference>